<protein>
    <submittedName>
        <fullName evidence="1">Uncharacterized protein</fullName>
    </submittedName>
</protein>
<evidence type="ECO:0000313" key="2">
    <source>
        <dbReference type="Proteomes" id="UP001144978"/>
    </source>
</evidence>
<gene>
    <name evidence="1" type="ORF">NUW54_g11269</name>
</gene>
<keyword evidence="2" id="KW-1185">Reference proteome</keyword>
<sequence length="149" mass="16468">MSNSALRLESNGPGLLLHTTTRDCVPGFSSTFGYFIRTRSLAASRTLNRGRQEARIRSKHLFSPNLPTRERPTFIRTSHGHLKRTERSERVFSSITGACSPSPLKFTGSDMPDVSHSSSSSGEGQDTRVPIDVDAVLRTVREEAPRRVA</sequence>
<evidence type="ECO:0000313" key="1">
    <source>
        <dbReference type="EMBL" id="KAJ2978551.1"/>
    </source>
</evidence>
<reference evidence="1" key="1">
    <citation type="submission" date="2022-08" db="EMBL/GenBank/DDBJ databases">
        <title>Genome Sequence of Pycnoporus sanguineus.</title>
        <authorList>
            <person name="Buettner E."/>
        </authorList>
    </citation>
    <scope>NUCLEOTIDE SEQUENCE</scope>
    <source>
        <strain evidence="1">CG-C14</strain>
    </source>
</reference>
<accession>A0ACC1NJ42</accession>
<comment type="caution">
    <text evidence="1">The sequence shown here is derived from an EMBL/GenBank/DDBJ whole genome shotgun (WGS) entry which is preliminary data.</text>
</comment>
<proteinExistence type="predicted"/>
<organism evidence="1 2">
    <name type="scientific">Trametes sanguinea</name>
    <dbReference type="NCBI Taxonomy" id="158606"/>
    <lineage>
        <taxon>Eukaryota</taxon>
        <taxon>Fungi</taxon>
        <taxon>Dikarya</taxon>
        <taxon>Basidiomycota</taxon>
        <taxon>Agaricomycotina</taxon>
        <taxon>Agaricomycetes</taxon>
        <taxon>Polyporales</taxon>
        <taxon>Polyporaceae</taxon>
        <taxon>Trametes</taxon>
    </lineage>
</organism>
<name>A0ACC1NJ42_9APHY</name>
<dbReference type="Proteomes" id="UP001144978">
    <property type="component" value="Unassembled WGS sequence"/>
</dbReference>
<dbReference type="EMBL" id="JANSHE010004338">
    <property type="protein sequence ID" value="KAJ2978551.1"/>
    <property type="molecule type" value="Genomic_DNA"/>
</dbReference>